<proteinExistence type="predicted"/>
<evidence type="ECO:0000313" key="1">
    <source>
        <dbReference type="EMBL" id="KAG0417990.1"/>
    </source>
</evidence>
<dbReference type="EMBL" id="JABSTQ010010779">
    <property type="protein sequence ID" value="KAG0417990.1"/>
    <property type="molecule type" value="Genomic_DNA"/>
</dbReference>
<organism evidence="1 2">
    <name type="scientific">Ixodes persulcatus</name>
    <name type="common">Taiga tick</name>
    <dbReference type="NCBI Taxonomy" id="34615"/>
    <lineage>
        <taxon>Eukaryota</taxon>
        <taxon>Metazoa</taxon>
        <taxon>Ecdysozoa</taxon>
        <taxon>Arthropoda</taxon>
        <taxon>Chelicerata</taxon>
        <taxon>Arachnida</taxon>
        <taxon>Acari</taxon>
        <taxon>Parasitiformes</taxon>
        <taxon>Ixodida</taxon>
        <taxon>Ixodoidea</taxon>
        <taxon>Ixodidae</taxon>
        <taxon>Ixodinae</taxon>
        <taxon>Ixodes</taxon>
    </lineage>
</organism>
<gene>
    <name evidence="1" type="ORF">HPB47_005199</name>
</gene>
<dbReference type="Proteomes" id="UP000805193">
    <property type="component" value="Unassembled WGS sequence"/>
</dbReference>
<name>A0AC60PDL8_IXOPE</name>
<comment type="caution">
    <text evidence="1">The sequence shown here is derived from an EMBL/GenBank/DDBJ whole genome shotgun (WGS) entry which is preliminary data.</text>
</comment>
<evidence type="ECO:0000313" key="2">
    <source>
        <dbReference type="Proteomes" id="UP000805193"/>
    </source>
</evidence>
<reference evidence="1 2" key="1">
    <citation type="journal article" date="2020" name="Cell">
        <title>Large-Scale Comparative Analyses of Tick Genomes Elucidate Their Genetic Diversity and Vector Capacities.</title>
        <authorList>
            <consortium name="Tick Genome and Microbiome Consortium (TIGMIC)"/>
            <person name="Jia N."/>
            <person name="Wang J."/>
            <person name="Shi W."/>
            <person name="Du L."/>
            <person name="Sun Y."/>
            <person name="Zhan W."/>
            <person name="Jiang J.F."/>
            <person name="Wang Q."/>
            <person name="Zhang B."/>
            <person name="Ji P."/>
            <person name="Bell-Sakyi L."/>
            <person name="Cui X.M."/>
            <person name="Yuan T.T."/>
            <person name="Jiang B.G."/>
            <person name="Yang W.F."/>
            <person name="Lam T.T."/>
            <person name="Chang Q.C."/>
            <person name="Ding S.J."/>
            <person name="Wang X.J."/>
            <person name="Zhu J.G."/>
            <person name="Ruan X.D."/>
            <person name="Zhao L."/>
            <person name="Wei J.T."/>
            <person name="Ye R.Z."/>
            <person name="Que T.C."/>
            <person name="Du C.H."/>
            <person name="Zhou Y.H."/>
            <person name="Cheng J.X."/>
            <person name="Dai P.F."/>
            <person name="Guo W.B."/>
            <person name="Han X.H."/>
            <person name="Huang E.J."/>
            <person name="Li L.F."/>
            <person name="Wei W."/>
            <person name="Gao Y.C."/>
            <person name="Liu J.Z."/>
            <person name="Shao H.Z."/>
            <person name="Wang X."/>
            <person name="Wang C.C."/>
            <person name="Yang T.C."/>
            <person name="Huo Q.B."/>
            <person name="Li W."/>
            <person name="Chen H.Y."/>
            <person name="Chen S.E."/>
            <person name="Zhou L.G."/>
            <person name="Ni X.B."/>
            <person name="Tian J.H."/>
            <person name="Sheng Y."/>
            <person name="Liu T."/>
            <person name="Pan Y.S."/>
            <person name="Xia L.Y."/>
            <person name="Li J."/>
            <person name="Zhao F."/>
            <person name="Cao W.C."/>
        </authorList>
    </citation>
    <scope>NUCLEOTIDE SEQUENCE [LARGE SCALE GENOMIC DNA]</scope>
    <source>
        <strain evidence="1">Iper-2018</strain>
    </source>
</reference>
<accession>A0AC60PDL8</accession>
<sequence>MIKHAGNYLDGSESRSTAACEFVVAEDVELVPSSERRVAPRGNELRVKMRRALGSRYSSGGRCLSALGLTKRRFLARIRAVGCTNNPVRNPELRFHQFPRDRKRHKDYGIDDDDALQQALEASLKEK</sequence>
<protein>
    <submittedName>
        <fullName evidence="1">Uncharacterized protein</fullName>
    </submittedName>
</protein>
<keyword evidence="2" id="KW-1185">Reference proteome</keyword>